<dbReference type="SUPFAM" id="SSF75445">
    <property type="entry name" value="D-ribose-5-phosphate isomerase (RpiA), lid domain"/>
    <property type="match status" value="1"/>
</dbReference>
<name>A0A514LL24_9BACI</name>
<dbReference type="PANTHER" id="PTHR11934:SF0">
    <property type="entry name" value="RIBOSE-5-PHOSPHATE ISOMERASE"/>
    <property type="match status" value="1"/>
</dbReference>
<proteinExistence type="inferred from homology"/>
<dbReference type="InterPro" id="IPR004788">
    <property type="entry name" value="Ribose5P_isomerase_type_A"/>
</dbReference>
<dbReference type="NCBIfam" id="TIGR00021">
    <property type="entry name" value="rpiA"/>
    <property type="match status" value="1"/>
</dbReference>
<dbReference type="Gene3D" id="3.40.50.1360">
    <property type="match status" value="1"/>
</dbReference>
<accession>A0A514LL24</accession>
<dbReference type="Gene3D" id="3.30.70.260">
    <property type="match status" value="1"/>
</dbReference>
<dbReference type="Pfam" id="PF06026">
    <property type="entry name" value="Rib_5-P_isom_A"/>
    <property type="match status" value="1"/>
</dbReference>
<evidence type="ECO:0000256" key="1">
    <source>
        <dbReference type="ARBA" id="ARBA00001713"/>
    </source>
</evidence>
<dbReference type="OrthoDB" id="5870696at2"/>
<sequence length="221" mass="24071">MEQQKERLAKEAVKYVEEGMVVGLGSGSTVNWTLEKLAEEISRGLKIKGVPSSKKTEAYARKLGIPLTDFSKVDQLDVAIDGANEVDENFNLIKGGGGSLFREKMVGLASKNLLIIIENKKNVAQLGLPVPVEVVPYGWRLTAAGIEKTGGKVRIRKHNDKCFITDNGNYILDCSFGNLNDPYRTNQSLKLLVGVVETGLFVNMASTVIVGKGEKVETMAK</sequence>
<dbReference type="RefSeq" id="WP_142091070.1">
    <property type="nucleotide sequence ID" value="NZ_CP035485.1"/>
</dbReference>
<dbReference type="KEGG" id="sale:EPH95_16420"/>
<dbReference type="SUPFAM" id="SSF100950">
    <property type="entry name" value="NagB/RpiA/CoA transferase-like"/>
    <property type="match status" value="1"/>
</dbReference>
<comment type="function">
    <text evidence="3">Catalyzes the reversible conversion of ribose-5-phosphate to ribulose 5-phosphate.</text>
</comment>
<dbReference type="InterPro" id="IPR037171">
    <property type="entry name" value="NagB/RpiA_transferase-like"/>
</dbReference>
<evidence type="ECO:0000313" key="5">
    <source>
        <dbReference type="Proteomes" id="UP000319756"/>
    </source>
</evidence>
<dbReference type="Proteomes" id="UP000319756">
    <property type="component" value="Chromosome"/>
</dbReference>
<organism evidence="4 5">
    <name type="scientific">Salicibibacter halophilus</name>
    <dbReference type="NCBI Taxonomy" id="2502791"/>
    <lineage>
        <taxon>Bacteria</taxon>
        <taxon>Bacillati</taxon>
        <taxon>Bacillota</taxon>
        <taxon>Bacilli</taxon>
        <taxon>Bacillales</taxon>
        <taxon>Bacillaceae</taxon>
        <taxon>Salicibibacter</taxon>
    </lineage>
</organism>
<keyword evidence="2 3" id="KW-0413">Isomerase</keyword>
<dbReference type="CDD" id="cd01398">
    <property type="entry name" value="RPI_A"/>
    <property type="match status" value="1"/>
</dbReference>
<dbReference type="PANTHER" id="PTHR11934">
    <property type="entry name" value="RIBOSE-5-PHOSPHATE ISOMERASE"/>
    <property type="match status" value="1"/>
</dbReference>
<keyword evidence="5" id="KW-1185">Reference proteome</keyword>
<dbReference type="GO" id="GO:0006014">
    <property type="term" value="P:D-ribose metabolic process"/>
    <property type="evidence" value="ECO:0007669"/>
    <property type="project" value="TreeGrafter"/>
</dbReference>
<dbReference type="InterPro" id="IPR020672">
    <property type="entry name" value="Ribose5P_isomerase_typA_subgr"/>
</dbReference>
<dbReference type="HAMAP" id="MF_00170">
    <property type="entry name" value="Rib_5P_isom_A"/>
    <property type="match status" value="1"/>
</dbReference>
<dbReference type="GO" id="GO:0004751">
    <property type="term" value="F:ribose-5-phosphate isomerase activity"/>
    <property type="evidence" value="ECO:0007669"/>
    <property type="project" value="UniProtKB-UniRule"/>
</dbReference>
<comment type="catalytic activity">
    <reaction evidence="1 3">
        <text>aldehydo-D-ribose 5-phosphate = D-ribulose 5-phosphate</text>
        <dbReference type="Rhea" id="RHEA:14657"/>
        <dbReference type="ChEBI" id="CHEBI:58121"/>
        <dbReference type="ChEBI" id="CHEBI:58273"/>
        <dbReference type="EC" id="5.3.1.6"/>
    </reaction>
</comment>
<dbReference type="FunFam" id="3.40.50.1360:FF:000001">
    <property type="entry name" value="Ribose-5-phosphate isomerase A"/>
    <property type="match status" value="1"/>
</dbReference>
<evidence type="ECO:0000313" key="4">
    <source>
        <dbReference type="EMBL" id="QDI92567.1"/>
    </source>
</evidence>
<comment type="caution">
    <text evidence="3">Lacks conserved residue(s) required for the propagation of feature annotation.</text>
</comment>
<feature type="binding site" evidence="3">
    <location>
        <position position="121"/>
    </location>
    <ligand>
        <name>substrate</name>
    </ligand>
</feature>
<comment type="subunit">
    <text evidence="3">Homodimer.</text>
</comment>
<protein>
    <recommendedName>
        <fullName evidence="3">Ribose-5-phosphate isomerase A</fullName>
        <ecNumber evidence="3">5.3.1.6</ecNumber>
    </recommendedName>
    <alternativeName>
        <fullName evidence="3">Phosphoriboisomerase A</fullName>
        <shortName evidence="3">PRI</shortName>
    </alternativeName>
</protein>
<feature type="binding site" evidence="3">
    <location>
        <begin position="94"/>
        <end position="97"/>
    </location>
    <ligand>
        <name>substrate</name>
    </ligand>
</feature>
<dbReference type="EC" id="5.3.1.6" evidence="3"/>
<dbReference type="GO" id="GO:0005829">
    <property type="term" value="C:cytosol"/>
    <property type="evidence" value="ECO:0007669"/>
    <property type="project" value="TreeGrafter"/>
</dbReference>
<feature type="binding site" evidence="3">
    <location>
        <begin position="26"/>
        <end position="29"/>
    </location>
    <ligand>
        <name>substrate</name>
    </ligand>
</feature>
<reference evidence="5" key="1">
    <citation type="submission" date="2019-01" db="EMBL/GenBank/DDBJ databases">
        <title>Genomic analysis of Salicibibacter sp. NKC3-5.</title>
        <authorList>
            <person name="Oh Y.J."/>
        </authorList>
    </citation>
    <scope>NUCLEOTIDE SEQUENCE [LARGE SCALE GENOMIC DNA]</scope>
    <source>
        <strain evidence="5">NKC3-5</strain>
    </source>
</reference>
<evidence type="ECO:0000256" key="3">
    <source>
        <dbReference type="HAMAP-Rule" id="MF_00170"/>
    </source>
</evidence>
<dbReference type="AlphaFoldDB" id="A0A514LL24"/>
<dbReference type="NCBIfam" id="NF001924">
    <property type="entry name" value="PRK00702.1"/>
    <property type="match status" value="1"/>
</dbReference>
<dbReference type="EMBL" id="CP035485">
    <property type="protein sequence ID" value="QDI92567.1"/>
    <property type="molecule type" value="Genomic_DNA"/>
</dbReference>
<dbReference type="GO" id="GO:0009052">
    <property type="term" value="P:pentose-phosphate shunt, non-oxidative branch"/>
    <property type="evidence" value="ECO:0007669"/>
    <property type="project" value="UniProtKB-UniRule"/>
</dbReference>
<comment type="similarity">
    <text evidence="3">Belongs to the ribose 5-phosphate isomerase family.</text>
</comment>
<evidence type="ECO:0000256" key="2">
    <source>
        <dbReference type="ARBA" id="ARBA00023235"/>
    </source>
</evidence>
<gene>
    <name evidence="3 4" type="primary">rpiA</name>
    <name evidence="4" type="ORF">EPH95_16420</name>
</gene>
<comment type="pathway">
    <text evidence="3">Carbohydrate degradation; pentose phosphate pathway; D-ribose 5-phosphate from D-ribulose 5-phosphate (non-oxidative stage): step 1/1.</text>
</comment>
<dbReference type="UniPathway" id="UPA00115">
    <property type="reaction ID" value="UER00412"/>
</dbReference>
<feature type="active site" description="Proton acceptor" evidence="3">
    <location>
        <position position="103"/>
    </location>
</feature>